<gene>
    <name evidence="2" type="ORF">MDMS009_1107</name>
</gene>
<evidence type="ECO:0000313" key="2">
    <source>
        <dbReference type="EMBL" id="EEF80211.1"/>
    </source>
</evidence>
<dbReference type="RefSeq" id="WP_008290753.1">
    <property type="nucleotide sequence ID" value="NZ_GG657895.1"/>
</dbReference>
<sequence length="111" mass="12291">MTKSLTIMGLVSVLSLAGSAWAGSSDMDKLQCGAKAIELGMSADDIKMTCGQNWEPSYISRHTRPAVGTNDTAEQSNDQFEKWMYRTTGNDDTHVILKNDEVIRIFTMVQQ</sequence>
<dbReference type="HOGENOM" id="CLU_2155416_0_0_6"/>
<dbReference type="Pfam" id="PF11006">
    <property type="entry name" value="DUF2845"/>
    <property type="match status" value="1"/>
</dbReference>
<dbReference type="EMBL" id="GG657895">
    <property type="protein sequence ID" value="EEF80211.1"/>
    <property type="molecule type" value="Genomic_DNA"/>
</dbReference>
<evidence type="ECO:0000313" key="3">
    <source>
        <dbReference type="Proteomes" id="UP000004679"/>
    </source>
</evidence>
<feature type="chain" id="PRO_5002900726" description="DUF2845 domain-containing protein" evidence="1">
    <location>
        <begin position="23"/>
        <end position="111"/>
    </location>
</feature>
<keyword evidence="1" id="KW-0732">Signal</keyword>
<feature type="signal peptide" evidence="1">
    <location>
        <begin position="1"/>
        <end position="22"/>
    </location>
</feature>
<protein>
    <recommendedName>
        <fullName evidence="4">DUF2845 domain-containing protein</fullName>
    </recommendedName>
</protein>
<keyword evidence="3" id="KW-1185">Reference proteome</keyword>
<proteinExistence type="predicted"/>
<dbReference type="InterPro" id="IPR021268">
    <property type="entry name" value="DUF2845"/>
</dbReference>
<accession>C0N4N0</accession>
<organism evidence="2 3">
    <name type="scientific">Methylophaga thiooxydans DMS010</name>
    <dbReference type="NCBI Taxonomy" id="637616"/>
    <lineage>
        <taxon>Bacteria</taxon>
        <taxon>Pseudomonadati</taxon>
        <taxon>Pseudomonadota</taxon>
        <taxon>Gammaproteobacteria</taxon>
        <taxon>Thiotrichales</taxon>
        <taxon>Piscirickettsiaceae</taxon>
        <taxon>Methylophaga</taxon>
    </lineage>
</organism>
<evidence type="ECO:0008006" key="4">
    <source>
        <dbReference type="Google" id="ProtNLM"/>
    </source>
</evidence>
<dbReference type="Proteomes" id="UP000004679">
    <property type="component" value="Unassembled WGS sequence"/>
</dbReference>
<dbReference type="OrthoDB" id="5609507at2"/>
<dbReference type="AlphaFoldDB" id="C0N4N0"/>
<evidence type="ECO:0000256" key="1">
    <source>
        <dbReference type="SAM" id="SignalP"/>
    </source>
</evidence>
<name>C0N4N0_9GAMM</name>
<reference evidence="2 3" key="1">
    <citation type="journal article" date="2011" name="J. Bacteriol.">
        <title>Draft genome sequence of the chemolithoheterotrophic, halophilic methylotroph Methylophaga thiooxydans DMS010.</title>
        <authorList>
            <person name="Boden R."/>
            <person name="Ferriera S."/>
            <person name="Johnson J."/>
            <person name="Kelly D.P."/>
            <person name="Murrell J.C."/>
            <person name="Schafer H."/>
        </authorList>
    </citation>
    <scope>NUCLEOTIDE SEQUENCE [LARGE SCALE GENOMIC DNA]</scope>
    <source>
        <strain evidence="2 3">DMS010</strain>
    </source>
</reference>